<dbReference type="GO" id="GO:0016020">
    <property type="term" value="C:membrane"/>
    <property type="evidence" value="ECO:0007669"/>
    <property type="project" value="TreeGrafter"/>
</dbReference>
<dbReference type="OrthoDB" id="1658288at2759"/>
<evidence type="ECO:0000256" key="5">
    <source>
        <dbReference type="SAM" id="Phobius"/>
    </source>
</evidence>
<keyword evidence="5" id="KW-0472">Membrane</keyword>
<feature type="short sequence motif" description="GXSXG" evidence="4">
    <location>
        <begin position="49"/>
        <end position="53"/>
    </location>
</feature>
<feature type="domain" description="PNPLA" evidence="6">
    <location>
        <begin position="9"/>
        <end position="185"/>
    </location>
</feature>
<dbReference type="Proteomes" id="UP000250140">
    <property type="component" value="Unassembled WGS sequence"/>
</dbReference>
<dbReference type="GO" id="GO:0047499">
    <property type="term" value="F:calcium-independent phospholipase A2 activity"/>
    <property type="evidence" value="ECO:0007669"/>
    <property type="project" value="TreeGrafter"/>
</dbReference>
<dbReference type="GO" id="GO:0046486">
    <property type="term" value="P:glycerolipid metabolic process"/>
    <property type="evidence" value="ECO:0007669"/>
    <property type="project" value="UniProtKB-ARBA"/>
</dbReference>
<dbReference type="EMBL" id="KV748924">
    <property type="protein sequence ID" value="OCL12102.1"/>
    <property type="molecule type" value="Genomic_DNA"/>
</dbReference>
<keyword evidence="3 4" id="KW-0443">Lipid metabolism</keyword>
<dbReference type="GO" id="GO:0019369">
    <property type="term" value="P:arachidonate metabolic process"/>
    <property type="evidence" value="ECO:0007669"/>
    <property type="project" value="TreeGrafter"/>
</dbReference>
<dbReference type="SUPFAM" id="SSF52151">
    <property type="entry name" value="FabD/lysophospholipase-like"/>
    <property type="match status" value="1"/>
</dbReference>
<dbReference type="InterPro" id="IPR002641">
    <property type="entry name" value="PNPLA_dom"/>
</dbReference>
<evidence type="ECO:0000256" key="4">
    <source>
        <dbReference type="PROSITE-ProRule" id="PRU01161"/>
    </source>
</evidence>
<dbReference type="InterPro" id="IPR016035">
    <property type="entry name" value="Acyl_Trfase/lysoPLipase"/>
</dbReference>
<keyword evidence="5" id="KW-1133">Transmembrane helix</keyword>
<feature type="active site" description="Proton acceptor" evidence="4">
    <location>
        <position position="172"/>
    </location>
</feature>
<evidence type="ECO:0000256" key="3">
    <source>
        <dbReference type="ARBA" id="ARBA00023098"/>
    </source>
</evidence>
<evidence type="ECO:0000256" key="2">
    <source>
        <dbReference type="ARBA" id="ARBA00022963"/>
    </source>
</evidence>
<evidence type="ECO:0000313" key="8">
    <source>
        <dbReference type="Proteomes" id="UP000250140"/>
    </source>
</evidence>
<dbReference type="Gene3D" id="3.40.1090.10">
    <property type="entry name" value="Cytosolic phospholipase A2 catalytic domain"/>
    <property type="match status" value="1"/>
</dbReference>
<dbReference type="AlphaFoldDB" id="A0A8E2F7P3"/>
<dbReference type="PANTHER" id="PTHR24185">
    <property type="entry name" value="CALCIUM-INDEPENDENT PHOSPHOLIPASE A2-GAMMA"/>
    <property type="match status" value="1"/>
</dbReference>
<protein>
    <submittedName>
        <fullName evidence="7">FabD/lysophospholipase-like protein</fullName>
    </submittedName>
</protein>
<comment type="caution">
    <text evidence="4">Lacks conserved residue(s) required for the propagation of feature annotation.</text>
</comment>
<feature type="transmembrane region" description="Helical" evidence="5">
    <location>
        <begin position="43"/>
        <end position="65"/>
    </location>
</feature>
<evidence type="ECO:0000256" key="1">
    <source>
        <dbReference type="ARBA" id="ARBA00022801"/>
    </source>
</evidence>
<reference evidence="7 8" key="1">
    <citation type="journal article" date="2016" name="Nat. Commun.">
        <title>Ectomycorrhizal ecology is imprinted in the genome of the dominant symbiotic fungus Cenococcum geophilum.</title>
        <authorList>
            <consortium name="DOE Joint Genome Institute"/>
            <person name="Peter M."/>
            <person name="Kohler A."/>
            <person name="Ohm R.A."/>
            <person name="Kuo A."/>
            <person name="Krutzmann J."/>
            <person name="Morin E."/>
            <person name="Arend M."/>
            <person name="Barry K.W."/>
            <person name="Binder M."/>
            <person name="Choi C."/>
            <person name="Clum A."/>
            <person name="Copeland A."/>
            <person name="Grisel N."/>
            <person name="Haridas S."/>
            <person name="Kipfer T."/>
            <person name="LaButti K."/>
            <person name="Lindquist E."/>
            <person name="Lipzen A."/>
            <person name="Maire R."/>
            <person name="Meier B."/>
            <person name="Mihaltcheva S."/>
            <person name="Molinier V."/>
            <person name="Murat C."/>
            <person name="Poggeler S."/>
            <person name="Quandt C.A."/>
            <person name="Sperisen C."/>
            <person name="Tritt A."/>
            <person name="Tisserant E."/>
            <person name="Crous P.W."/>
            <person name="Henrissat B."/>
            <person name="Nehls U."/>
            <person name="Egli S."/>
            <person name="Spatafora J.W."/>
            <person name="Grigoriev I.V."/>
            <person name="Martin F.M."/>
        </authorList>
    </citation>
    <scope>NUCLEOTIDE SEQUENCE [LARGE SCALE GENOMIC DNA]</scope>
    <source>
        <strain evidence="7 8">CBS 207.34</strain>
    </source>
</reference>
<dbReference type="PANTHER" id="PTHR24185:SF1">
    <property type="entry name" value="CALCIUM-INDEPENDENT PHOSPHOLIPASE A2-GAMMA"/>
    <property type="match status" value="1"/>
</dbReference>
<name>A0A8E2F7P3_9PEZI</name>
<keyword evidence="2 4" id="KW-0442">Lipid degradation</keyword>
<keyword evidence="5" id="KW-0812">Transmembrane</keyword>
<dbReference type="PROSITE" id="PS51635">
    <property type="entry name" value="PNPLA"/>
    <property type="match status" value="1"/>
</dbReference>
<organism evidence="7 8">
    <name type="scientific">Glonium stellatum</name>
    <dbReference type="NCBI Taxonomy" id="574774"/>
    <lineage>
        <taxon>Eukaryota</taxon>
        <taxon>Fungi</taxon>
        <taxon>Dikarya</taxon>
        <taxon>Ascomycota</taxon>
        <taxon>Pezizomycotina</taxon>
        <taxon>Dothideomycetes</taxon>
        <taxon>Pleosporomycetidae</taxon>
        <taxon>Gloniales</taxon>
        <taxon>Gloniaceae</taxon>
        <taxon>Glonium</taxon>
    </lineage>
</organism>
<dbReference type="Pfam" id="PF01734">
    <property type="entry name" value="Patatin"/>
    <property type="match status" value="1"/>
</dbReference>
<evidence type="ECO:0000259" key="6">
    <source>
        <dbReference type="PROSITE" id="PS51635"/>
    </source>
</evidence>
<gene>
    <name evidence="7" type="ORF">AOQ84DRAFT_395870</name>
</gene>
<feature type="short sequence motif" description="DGA/G" evidence="4">
    <location>
        <begin position="172"/>
        <end position="174"/>
    </location>
</feature>
<sequence length="289" mass="31337">MPGRELNLLSLDRGGVRGLSSLYILQKLVETINPDDPPKPCDYFDMIGGTSTGGLLAIMLAYITLSVRIFKKKRHFHVCLTGQTHERFDSDELATAIKDVLVEQGLLEDSLLKEPNANCKVFVCCTSGGTSTTTLLRSYPPPRGPSAARATSAASSFFDPITIGSENRIFTDGGTGNTRCIVSIGTGVPSLKKFGKGIVDLGKSLLSIATETETTAELFHQEHSKLDNEGRYFRFNAPDGLADIGLEETSKKNTIADMTDHYLSTETVHKHVKMCAKALAERVCASNFA</sequence>
<keyword evidence="1 4" id="KW-0378">Hydrolase</keyword>
<accession>A0A8E2F7P3</accession>
<proteinExistence type="predicted"/>
<keyword evidence="8" id="KW-1185">Reference proteome</keyword>
<evidence type="ECO:0000313" key="7">
    <source>
        <dbReference type="EMBL" id="OCL12102.1"/>
    </source>
</evidence>
<feature type="active site" description="Nucleophile" evidence="4">
    <location>
        <position position="51"/>
    </location>
</feature>
<dbReference type="GO" id="GO:0016042">
    <property type="term" value="P:lipid catabolic process"/>
    <property type="evidence" value="ECO:0007669"/>
    <property type="project" value="UniProtKB-UniRule"/>
</dbReference>